<comment type="caution">
    <text evidence="8">The sequence shown here is derived from an EMBL/GenBank/DDBJ whole genome shotgun (WGS) entry which is preliminary data.</text>
</comment>
<dbReference type="PROSITE" id="PS00383">
    <property type="entry name" value="TYR_PHOSPHATASE_1"/>
    <property type="match status" value="1"/>
</dbReference>
<feature type="domain" description="Tyrosine specific protein phosphatases" evidence="7">
    <location>
        <begin position="51"/>
        <end position="113"/>
    </location>
</feature>
<dbReference type="InterPro" id="IPR016278">
    <property type="entry name" value="DUSP12"/>
</dbReference>
<dbReference type="Gene3D" id="3.90.190.10">
    <property type="entry name" value="Protein tyrosine phosphatase superfamily"/>
    <property type="match status" value="1"/>
</dbReference>
<dbReference type="EC" id="3.1.3.48" evidence="2"/>
<dbReference type="InterPro" id="IPR000387">
    <property type="entry name" value="Tyr_Pase_dom"/>
</dbReference>
<dbReference type="PROSITE" id="PS50054">
    <property type="entry name" value="TYR_PHOSPHATASE_DUAL"/>
    <property type="match status" value="1"/>
</dbReference>
<dbReference type="Proteomes" id="UP001373714">
    <property type="component" value="Unassembled WGS sequence"/>
</dbReference>
<dbReference type="PANTHER" id="PTHR45848">
    <property type="entry name" value="DUAL SPECIFICITY PROTEIN PHOSPHATASE 12 FAMILY MEMBER"/>
    <property type="match status" value="1"/>
</dbReference>
<dbReference type="PANTHER" id="PTHR45848:SF4">
    <property type="entry name" value="DUAL SPECIFICITY PROTEIN PHOSPHATASE 12"/>
    <property type="match status" value="1"/>
</dbReference>
<dbReference type="PROSITE" id="PS50056">
    <property type="entry name" value="TYR_PHOSPHATASE_2"/>
    <property type="match status" value="1"/>
</dbReference>
<dbReference type="InterPro" id="IPR029021">
    <property type="entry name" value="Prot-tyrosine_phosphatase-like"/>
</dbReference>
<evidence type="ECO:0000256" key="4">
    <source>
        <dbReference type="ARBA" id="ARBA00022912"/>
    </source>
</evidence>
<evidence type="ECO:0000259" key="7">
    <source>
        <dbReference type="PROSITE" id="PS50056"/>
    </source>
</evidence>
<reference evidence="8 9" key="1">
    <citation type="submission" date="2019-10" db="EMBL/GenBank/DDBJ databases">
        <authorList>
            <person name="Palmer J.M."/>
        </authorList>
    </citation>
    <scope>NUCLEOTIDE SEQUENCE [LARGE SCALE GENOMIC DNA]</scope>
    <source>
        <strain evidence="8 9">TWF730</strain>
    </source>
</reference>
<keyword evidence="3" id="KW-0378">Hydrolase</keyword>
<evidence type="ECO:0000256" key="3">
    <source>
        <dbReference type="ARBA" id="ARBA00022801"/>
    </source>
</evidence>
<evidence type="ECO:0000256" key="2">
    <source>
        <dbReference type="ARBA" id="ARBA00013064"/>
    </source>
</evidence>
<keyword evidence="4" id="KW-0904">Protein phosphatase</keyword>
<comment type="similarity">
    <text evidence="1">Belongs to the protein-tyrosine phosphatase family. Non-receptor class dual specificity subfamily.</text>
</comment>
<dbReference type="PIRSF" id="PIRSF000941">
    <property type="entry name" value="DUSP12"/>
    <property type="match status" value="1"/>
</dbReference>
<dbReference type="GO" id="GO:0008138">
    <property type="term" value="F:protein tyrosine/serine/threonine phosphatase activity"/>
    <property type="evidence" value="ECO:0007669"/>
    <property type="project" value="InterPro"/>
</dbReference>
<dbReference type="InterPro" id="IPR000340">
    <property type="entry name" value="Dual-sp_phosphatase_cat-dom"/>
</dbReference>
<protein>
    <recommendedName>
        <fullName evidence="2">protein-tyrosine-phosphatase</fullName>
        <ecNumber evidence="2">3.1.3.48</ecNumber>
    </recommendedName>
</protein>
<evidence type="ECO:0000256" key="1">
    <source>
        <dbReference type="ARBA" id="ARBA00008601"/>
    </source>
</evidence>
<dbReference type="GO" id="GO:0004725">
    <property type="term" value="F:protein tyrosine phosphatase activity"/>
    <property type="evidence" value="ECO:0007669"/>
    <property type="project" value="UniProtKB-EC"/>
</dbReference>
<evidence type="ECO:0000313" key="9">
    <source>
        <dbReference type="Proteomes" id="UP001373714"/>
    </source>
</evidence>
<sequence>MFVLRRTDLLEAANITHIISVLRGRVDHKLIEPYATTGRHLHIEVDDDDDENLIEHFQTTNDFIDKATQGGGSVLVHCAMGISRSATICTAYLIYKRQIPSEVAMEIIRQSRPIICPNLAFRRQLEIYSENLEQALKNLDDVPAYQRYLYRKEVEMSRLAHKAPTINHYAEDESNEGSEVELKCRKCRRTLALSKSFVDHYAASPPVASSSRDRMLEAVGLNKSKCQHHFLDPVVWMKAELEKGEMEGKLECPKCSAKVGSYAWHGMKCSCGIWVTPAISLAKGKVDVSRPRSTL</sequence>
<dbReference type="EMBL" id="JAVHNS010000007">
    <property type="protein sequence ID" value="KAK6349040.1"/>
    <property type="molecule type" value="Genomic_DNA"/>
</dbReference>
<dbReference type="AlphaFoldDB" id="A0AAV9UT38"/>
<gene>
    <name evidence="8" type="primary">YVH1</name>
    <name evidence="8" type="ORF">TWF730_009800</name>
</gene>
<dbReference type="GO" id="GO:0005634">
    <property type="term" value="C:nucleus"/>
    <property type="evidence" value="ECO:0007669"/>
    <property type="project" value="TreeGrafter"/>
</dbReference>
<dbReference type="SUPFAM" id="SSF52799">
    <property type="entry name" value="(Phosphotyrosine protein) phosphatases II"/>
    <property type="match status" value="1"/>
</dbReference>
<accession>A0AAV9UT38</accession>
<proteinExistence type="inferred from homology"/>
<name>A0AAV9UT38_9PEZI</name>
<evidence type="ECO:0000313" key="8">
    <source>
        <dbReference type="EMBL" id="KAK6349040.1"/>
    </source>
</evidence>
<keyword evidence="9" id="KW-1185">Reference proteome</keyword>
<feature type="active site" description="Phosphocysteine intermediate" evidence="5">
    <location>
        <position position="78"/>
    </location>
</feature>
<organism evidence="8 9">
    <name type="scientific">Orbilia blumenaviensis</name>
    <dbReference type="NCBI Taxonomy" id="1796055"/>
    <lineage>
        <taxon>Eukaryota</taxon>
        <taxon>Fungi</taxon>
        <taxon>Dikarya</taxon>
        <taxon>Ascomycota</taxon>
        <taxon>Pezizomycotina</taxon>
        <taxon>Orbiliomycetes</taxon>
        <taxon>Orbiliales</taxon>
        <taxon>Orbiliaceae</taxon>
        <taxon>Orbilia</taxon>
    </lineage>
</organism>
<dbReference type="SMART" id="SM00195">
    <property type="entry name" value="DSPc"/>
    <property type="match status" value="1"/>
</dbReference>
<evidence type="ECO:0000259" key="6">
    <source>
        <dbReference type="PROSITE" id="PS50054"/>
    </source>
</evidence>
<dbReference type="Pfam" id="PF00782">
    <property type="entry name" value="DSPc"/>
    <property type="match status" value="1"/>
</dbReference>
<dbReference type="InterPro" id="IPR020422">
    <property type="entry name" value="TYR_PHOSPHATASE_DUAL_dom"/>
</dbReference>
<feature type="domain" description="Tyrosine-protein phosphatase" evidence="6">
    <location>
        <begin position="1"/>
        <end position="134"/>
    </location>
</feature>
<dbReference type="InterPro" id="IPR016130">
    <property type="entry name" value="Tyr_Pase_AS"/>
</dbReference>
<evidence type="ECO:0000256" key="5">
    <source>
        <dbReference type="PIRSR" id="PIRSR000941-50"/>
    </source>
</evidence>